<feature type="coiled-coil region" evidence="1">
    <location>
        <begin position="325"/>
        <end position="359"/>
    </location>
</feature>
<proteinExistence type="predicted"/>
<feature type="region of interest" description="Disordered" evidence="2">
    <location>
        <begin position="260"/>
        <end position="303"/>
    </location>
</feature>
<evidence type="ECO:0000256" key="1">
    <source>
        <dbReference type="SAM" id="Coils"/>
    </source>
</evidence>
<dbReference type="OrthoDB" id="6434139at2759"/>
<gene>
    <name evidence="3" type="ORF">AVEN_157502_1</name>
</gene>
<feature type="compositionally biased region" description="Basic and acidic residues" evidence="2">
    <location>
        <begin position="277"/>
        <end position="294"/>
    </location>
</feature>
<sequence>MDKSTTSLELKLSVELKKSVNIEGVPNIKNEEERVKEENQDNFEESVKQSIFWKMHLKRKSGLEEMNHCVEDLVKECLFWKQQLEGLTYQNRLLESEKRSLRDDYEELLEKTKHDMGIILKLKDSKTKLDHETKEYFRTDRELTTIRFVNTDLISDKLLLESKKNESLDLMKNNTANMKRINKIHNRIQSLIEKEKKRGESNSKRYKEELGKLSKTLTADDNVFENFKKNLEDRQHLIVNLESFLNVGLKEYLGLDSIEDGGKESSKEPAENTSEIKAQDETEVAEKDSPKADEPISDDLTPEERNILEEWRKNKINSQVAEKENSRLLKHYEHLHNRMKDLNERYIELTESRNLKETELQRYLTKASDLYHTVMQKRKKFTIPPRDEREEQRIRIRTQMNENEALRKLLSLSFSYTNEDLQFHSEFTNDMKEFYTRLLHQEKAETKSTVATEEQTIPNTADSE</sequence>
<dbReference type="Proteomes" id="UP000499080">
    <property type="component" value="Unassembled WGS sequence"/>
</dbReference>
<evidence type="ECO:0000313" key="3">
    <source>
        <dbReference type="EMBL" id="GBM57319.1"/>
    </source>
</evidence>
<accession>A0A4Y2GWS9</accession>
<feature type="region of interest" description="Disordered" evidence="2">
    <location>
        <begin position="444"/>
        <end position="464"/>
    </location>
</feature>
<name>A0A4Y2GWS9_ARAVE</name>
<feature type="coiled-coil region" evidence="1">
    <location>
        <begin position="84"/>
        <end position="111"/>
    </location>
</feature>
<keyword evidence="1" id="KW-0175">Coiled coil</keyword>
<reference evidence="3 4" key="1">
    <citation type="journal article" date="2019" name="Sci. Rep.">
        <title>Orb-weaving spider Araneus ventricosus genome elucidates the spidroin gene catalogue.</title>
        <authorList>
            <person name="Kono N."/>
            <person name="Nakamura H."/>
            <person name="Ohtoshi R."/>
            <person name="Moran D.A.P."/>
            <person name="Shinohara A."/>
            <person name="Yoshida Y."/>
            <person name="Fujiwara M."/>
            <person name="Mori M."/>
            <person name="Tomita M."/>
            <person name="Arakawa K."/>
        </authorList>
    </citation>
    <scope>NUCLEOTIDE SEQUENCE [LARGE SCALE GENOMIC DNA]</scope>
</reference>
<feature type="compositionally biased region" description="Basic and acidic residues" evidence="2">
    <location>
        <begin position="260"/>
        <end position="270"/>
    </location>
</feature>
<protein>
    <submittedName>
        <fullName evidence="3">Uncharacterized protein</fullName>
    </submittedName>
</protein>
<dbReference type="AlphaFoldDB" id="A0A4Y2GWS9"/>
<evidence type="ECO:0000313" key="4">
    <source>
        <dbReference type="Proteomes" id="UP000499080"/>
    </source>
</evidence>
<feature type="compositionally biased region" description="Polar residues" evidence="2">
    <location>
        <begin position="447"/>
        <end position="464"/>
    </location>
</feature>
<dbReference type="EMBL" id="BGPR01001588">
    <property type="protein sequence ID" value="GBM57319.1"/>
    <property type="molecule type" value="Genomic_DNA"/>
</dbReference>
<comment type="caution">
    <text evidence="3">The sequence shown here is derived from an EMBL/GenBank/DDBJ whole genome shotgun (WGS) entry which is preliminary data.</text>
</comment>
<keyword evidence="4" id="KW-1185">Reference proteome</keyword>
<organism evidence="3 4">
    <name type="scientific">Araneus ventricosus</name>
    <name type="common">Orbweaver spider</name>
    <name type="synonym">Epeira ventricosa</name>
    <dbReference type="NCBI Taxonomy" id="182803"/>
    <lineage>
        <taxon>Eukaryota</taxon>
        <taxon>Metazoa</taxon>
        <taxon>Ecdysozoa</taxon>
        <taxon>Arthropoda</taxon>
        <taxon>Chelicerata</taxon>
        <taxon>Arachnida</taxon>
        <taxon>Araneae</taxon>
        <taxon>Araneomorphae</taxon>
        <taxon>Entelegynae</taxon>
        <taxon>Araneoidea</taxon>
        <taxon>Araneidae</taxon>
        <taxon>Araneus</taxon>
    </lineage>
</organism>
<evidence type="ECO:0000256" key="2">
    <source>
        <dbReference type="SAM" id="MobiDB-lite"/>
    </source>
</evidence>